<organism evidence="1 2">
    <name type="scientific">Paracoccus hibiscisoli</name>
    <dbReference type="NCBI Taxonomy" id="2023261"/>
    <lineage>
        <taxon>Bacteria</taxon>
        <taxon>Pseudomonadati</taxon>
        <taxon>Pseudomonadota</taxon>
        <taxon>Alphaproteobacteria</taxon>
        <taxon>Rhodobacterales</taxon>
        <taxon>Paracoccaceae</taxon>
        <taxon>Paracoccus</taxon>
    </lineage>
</organism>
<dbReference type="Proteomes" id="UP000306223">
    <property type="component" value="Unassembled WGS sequence"/>
</dbReference>
<accession>A0A4U0QUL9</accession>
<sequence>MRQYLTIEGQPTTELDYRNMQLVLHYAMSGKVVPDGDLYEIEGQDRDWMKAVLTASLGVATRDDALGALRKKLVEANLSRAGRAEALYDTFWGQHSRVYPHGEGAEALWGKLQYADSQIALRVLRYMLEQNVPAIPIHDSFIVQEQHWEKLHMAMRTAWRDFWPLTRIRIK</sequence>
<evidence type="ECO:0000313" key="1">
    <source>
        <dbReference type="EMBL" id="TJZ85787.1"/>
    </source>
</evidence>
<protein>
    <recommendedName>
        <fullName evidence="3">DNA-directed DNA polymerase family A palm domain-containing protein</fullName>
    </recommendedName>
</protein>
<keyword evidence="2" id="KW-1185">Reference proteome</keyword>
<dbReference type="OrthoDB" id="7059994at2"/>
<dbReference type="RefSeq" id="WP_136855712.1">
    <property type="nucleotide sequence ID" value="NZ_SUNH01000007.1"/>
</dbReference>
<proteinExistence type="predicted"/>
<dbReference type="AlphaFoldDB" id="A0A4U0QUL9"/>
<evidence type="ECO:0008006" key="3">
    <source>
        <dbReference type="Google" id="ProtNLM"/>
    </source>
</evidence>
<reference evidence="1 2" key="1">
    <citation type="submission" date="2019-04" db="EMBL/GenBank/DDBJ databases">
        <authorList>
            <person name="Li J."/>
        </authorList>
    </citation>
    <scope>NUCLEOTIDE SEQUENCE [LARGE SCALE GENOMIC DNA]</scope>
    <source>
        <strain evidence="1 2">CCTCC AB2016182</strain>
    </source>
</reference>
<dbReference type="EMBL" id="SUNH01000007">
    <property type="protein sequence ID" value="TJZ85787.1"/>
    <property type="molecule type" value="Genomic_DNA"/>
</dbReference>
<comment type="caution">
    <text evidence="1">The sequence shown here is derived from an EMBL/GenBank/DDBJ whole genome shotgun (WGS) entry which is preliminary data.</text>
</comment>
<gene>
    <name evidence="1" type="ORF">FA740_05145</name>
</gene>
<evidence type="ECO:0000313" key="2">
    <source>
        <dbReference type="Proteomes" id="UP000306223"/>
    </source>
</evidence>
<name>A0A4U0QUL9_9RHOB</name>